<comment type="caution">
    <text evidence="2">The sequence shown here is derived from an EMBL/GenBank/DDBJ whole genome shotgun (WGS) entry which is preliminary data.</text>
</comment>
<keyword evidence="3" id="KW-1185">Reference proteome</keyword>
<sequence length="118" mass="12971">MKFEVKIIKIGDLVKELLLENILIIFKSEAPDELAEISVLHTMDDLKENVEPGDTIKIGNIEYIVTAVGTEVNKTLKQLGHCTFKFNGSSEPDLPGVINLDGCTPDIKVGDIISIYSI</sequence>
<dbReference type="RefSeq" id="WP_262429446.1">
    <property type="nucleotide sequence ID" value="NZ_JACRTG010000018.1"/>
</dbReference>
<dbReference type="Gene3D" id="2.40.33.40">
    <property type="entry name" value="Phosphotransferase system, glucitol/sorbitol-specific IIA component"/>
    <property type="match status" value="1"/>
</dbReference>
<organism evidence="2 3">
    <name type="scientific">Paratissierella segnis</name>
    <dbReference type="NCBI Taxonomy" id="2763679"/>
    <lineage>
        <taxon>Bacteria</taxon>
        <taxon>Bacillati</taxon>
        <taxon>Bacillota</taxon>
        <taxon>Tissierellia</taxon>
        <taxon>Tissierellales</taxon>
        <taxon>Tissierellaceae</taxon>
        <taxon>Paratissierella</taxon>
    </lineage>
</organism>
<dbReference type="PROSITE" id="PS51097">
    <property type="entry name" value="PTS_EIIA_TYPE_5"/>
    <property type="match status" value="1"/>
</dbReference>
<evidence type="ECO:0000313" key="3">
    <source>
        <dbReference type="Proteomes" id="UP000601171"/>
    </source>
</evidence>
<accession>A0A926ET12</accession>
<dbReference type="EMBL" id="JACRTG010000018">
    <property type="protein sequence ID" value="MBC8587990.1"/>
    <property type="molecule type" value="Genomic_DNA"/>
</dbReference>
<reference evidence="2" key="1">
    <citation type="submission" date="2020-08" db="EMBL/GenBank/DDBJ databases">
        <title>Genome public.</title>
        <authorList>
            <person name="Liu C."/>
            <person name="Sun Q."/>
        </authorList>
    </citation>
    <scope>NUCLEOTIDE SEQUENCE</scope>
    <source>
        <strain evidence="2">BX21</strain>
    </source>
</reference>
<dbReference type="GO" id="GO:0009401">
    <property type="term" value="P:phosphoenolpyruvate-dependent sugar phosphotransferase system"/>
    <property type="evidence" value="ECO:0007669"/>
    <property type="project" value="InterPro"/>
</dbReference>
<dbReference type="InterPro" id="IPR036665">
    <property type="entry name" value="PTS_IIA_glucitol/sorbitol_sf"/>
</dbReference>
<name>A0A926ET12_9FIRM</name>
<evidence type="ECO:0000256" key="1">
    <source>
        <dbReference type="PROSITE-ProRule" id="PRU00420"/>
    </source>
</evidence>
<dbReference type="AlphaFoldDB" id="A0A926ET12"/>
<dbReference type="PANTHER" id="PTHR40398">
    <property type="entry name" value="PTS SYSTEM GLUCITOL/SORBITOL-SPECIFIC EIIA COMPONENT"/>
    <property type="match status" value="1"/>
</dbReference>
<dbReference type="Proteomes" id="UP000601171">
    <property type="component" value="Unassembled WGS sequence"/>
</dbReference>
<dbReference type="GO" id="GO:0016301">
    <property type="term" value="F:kinase activity"/>
    <property type="evidence" value="ECO:0007669"/>
    <property type="project" value="TreeGrafter"/>
</dbReference>
<proteinExistence type="predicted"/>
<protein>
    <submittedName>
        <fullName evidence="2">PTS glucitol/sorbitol transporter subunit IIA</fullName>
    </submittedName>
</protein>
<dbReference type="GO" id="GO:0005737">
    <property type="term" value="C:cytoplasm"/>
    <property type="evidence" value="ECO:0007669"/>
    <property type="project" value="InterPro"/>
</dbReference>
<dbReference type="GO" id="GO:0008982">
    <property type="term" value="F:protein-N(PI)-phosphohistidine-sugar phosphotransferase activity"/>
    <property type="evidence" value="ECO:0007669"/>
    <property type="project" value="InterPro"/>
</dbReference>
<feature type="modified residue" description="Phosphohistidine; by HPr" evidence="1">
    <location>
        <position position="41"/>
    </location>
</feature>
<dbReference type="SUPFAM" id="SSF141530">
    <property type="entry name" value="PTSIIA/GutA-like"/>
    <property type="match status" value="1"/>
</dbReference>
<evidence type="ECO:0000313" key="2">
    <source>
        <dbReference type="EMBL" id="MBC8587990.1"/>
    </source>
</evidence>
<dbReference type="PANTHER" id="PTHR40398:SF1">
    <property type="entry name" value="PTS SYSTEM GLUCITOL_SORBITOL-SPECIFIC EIIA COMPONENT"/>
    <property type="match status" value="1"/>
</dbReference>
<dbReference type="Pfam" id="PF03829">
    <property type="entry name" value="PTSIIA_gutA"/>
    <property type="match status" value="1"/>
</dbReference>
<gene>
    <name evidence="2" type="ORF">H8707_07040</name>
</gene>
<dbReference type="InterPro" id="IPR004716">
    <property type="entry name" value="PTS_IIA_glucitol/sorbitol-sp"/>
</dbReference>